<reference evidence="2" key="1">
    <citation type="journal article" date="2019" name="Science">
        <title>Mutation of a bHLH transcription factor allowed almond domestication.</title>
        <authorList>
            <person name="Sanchez-Perez R."/>
            <person name="Pavan S."/>
            <person name="Mazzeo R."/>
            <person name="Moldovan C."/>
            <person name="Aiese Cigliano R."/>
            <person name="Del Cueto J."/>
            <person name="Ricciardi F."/>
            <person name="Lotti C."/>
            <person name="Ricciardi L."/>
            <person name="Dicenta F."/>
            <person name="Lopez-Marques R.L."/>
            <person name="Lindberg Moller B."/>
        </authorList>
    </citation>
    <scope>NUCLEOTIDE SEQUENCE</scope>
</reference>
<evidence type="ECO:0000256" key="1">
    <source>
        <dbReference type="SAM" id="MobiDB-lite"/>
    </source>
</evidence>
<feature type="compositionally biased region" description="Low complexity" evidence="1">
    <location>
        <begin position="27"/>
        <end position="37"/>
    </location>
</feature>
<evidence type="ECO:0000313" key="2">
    <source>
        <dbReference type="EMBL" id="BBH02101.1"/>
    </source>
</evidence>
<proteinExistence type="predicted"/>
<dbReference type="AlphaFoldDB" id="A0A4Y1RCZ2"/>
<dbReference type="EMBL" id="AP019300">
    <property type="protein sequence ID" value="BBH02101.1"/>
    <property type="molecule type" value="Genomic_DNA"/>
</dbReference>
<name>A0A4Y1RCZ2_PRUDU</name>
<feature type="compositionally biased region" description="Low complexity" evidence="1">
    <location>
        <begin position="59"/>
        <end position="76"/>
    </location>
</feature>
<organism evidence="2">
    <name type="scientific">Prunus dulcis</name>
    <name type="common">Almond</name>
    <name type="synonym">Amygdalus dulcis</name>
    <dbReference type="NCBI Taxonomy" id="3755"/>
    <lineage>
        <taxon>Eukaryota</taxon>
        <taxon>Viridiplantae</taxon>
        <taxon>Streptophyta</taxon>
        <taxon>Embryophyta</taxon>
        <taxon>Tracheophyta</taxon>
        <taxon>Spermatophyta</taxon>
        <taxon>Magnoliopsida</taxon>
        <taxon>eudicotyledons</taxon>
        <taxon>Gunneridae</taxon>
        <taxon>Pentapetalae</taxon>
        <taxon>rosids</taxon>
        <taxon>fabids</taxon>
        <taxon>Rosales</taxon>
        <taxon>Rosaceae</taxon>
        <taxon>Amygdaloideae</taxon>
        <taxon>Amygdaleae</taxon>
        <taxon>Prunus</taxon>
    </lineage>
</organism>
<protein>
    <submittedName>
        <fullName evidence="2">Uncharacterized protein</fullName>
    </submittedName>
</protein>
<gene>
    <name evidence="2" type="ORF">Prudu_012565</name>
</gene>
<accession>A0A4Y1RCZ2</accession>
<feature type="region of interest" description="Disordered" evidence="1">
    <location>
        <begin position="20"/>
        <end position="81"/>
    </location>
</feature>
<sequence>RPSLAFDVATATTLGTDLRRGTVGTVTRPPFFFRPTPASEVPESGRKTMISDDGSPIATRTSSSDFSSVSPPTRSSKAPGVQLIHRRDLREVQLARTSCHRRTKETTRAISLASDPHQSVEDLGFGQFTGETLPNFWQKSEGNY</sequence>
<feature type="non-terminal residue" evidence="2">
    <location>
        <position position="1"/>
    </location>
</feature>